<dbReference type="OrthoDB" id="4954742at2"/>
<dbReference type="Gene3D" id="3.90.1140.10">
    <property type="entry name" value="Cyclic phosphodiesterase"/>
    <property type="match status" value="1"/>
</dbReference>
<dbReference type="Pfam" id="PF06299">
    <property type="entry name" value="DUF1045"/>
    <property type="match status" value="1"/>
</dbReference>
<evidence type="ECO:0000313" key="2">
    <source>
        <dbReference type="Proteomes" id="UP000277424"/>
    </source>
</evidence>
<dbReference type="PIRSF" id="PIRSF033328">
    <property type="entry name" value="Phest_Mll4975"/>
    <property type="match status" value="1"/>
</dbReference>
<comment type="caution">
    <text evidence="1">The sequence shown here is derived from an EMBL/GenBank/DDBJ whole genome shotgun (WGS) entry which is preliminary data.</text>
</comment>
<evidence type="ECO:0000313" key="1">
    <source>
        <dbReference type="EMBL" id="RKQ68017.1"/>
    </source>
</evidence>
<accession>A0A420WAI8</accession>
<dbReference type="EMBL" id="RBIG01000004">
    <property type="protein sequence ID" value="RKQ68017.1"/>
    <property type="molecule type" value="Genomic_DNA"/>
</dbReference>
<sequence>MSDPRYALYYCPPEDSDLYRFGCRWLGRDAVSGALREQPAVAGVTPARLANVTSDARHYGFHGTLKPPFRLHPKATEAQLVSSVGRFAAQLRPFIAPPLVLKELSGFLALQCATPSPEIDTLAAAAVTALDRFRAPATESELAKRRAAGLSDRQEEMLVRWGYPYVMDQFRFHLTLTCRLPDEAERAAFRQALEPMVARFAAEPLRVEAVALFRQDSRETPFLLTRYFPLSKI</sequence>
<dbReference type="InterPro" id="IPR009389">
    <property type="entry name" value="DUF1045"/>
</dbReference>
<dbReference type="AlphaFoldDB" id="A0A420WAI8"/>
<reference evidence="1 2" key="1">
    <citation type="submission" date="2018-10" db="EMBL/GenBank/DDBJ databases">
        <title>Comparative analysis of microorganisms from saline springs in Andes Mountain Range, Colombia.</title>
        <authorList>
            <person name="Rubin E."/>
        </authorList>
    </citation>
    <scope>NUCLEOTIDE SEQUENCE [LARGE SCALE GENOMIC DNA]</scope>
    <source>
        <strain evidence="1 2">USBA 36</strain>
    </source>
</reference>
<dbReference type="NCBIfam" id="TIGR03223">
    <property type="entry name" value="Phn_opern_protn"/>
    <property type="match status" value="1"/>
</dbReference>
<protein>
    <submittedName>
        <fullName evidence="1">Putative phosphonate metabolism protein</fullName>
    </submittedName>
</protein>
<dbReference type="RefSeq" id="WP_008943750.1">
    <property type="nucleotide sequence ID" value="NZ_RBIG01000004.1"/>
</dbReference>
<dbReference type="Proteomes" id="UP000277424">
    <property type="component" value="Unassembled WGS sequence"/>
</dbReference>
<organism evidence="1 2">
    <name type="scientific">Oceanibaculum indicum</name>
    <dbReference type="NCBI Taxonomy" id="526216"/>
    <lineage>
        <taxon>Bacteria</taxon>
        <taxon>Pseudomonadati</taxon>
        <taxon>Pseudomonadota</taxon>
        <taxon>Alphaproteobacteria</taxon>
        <taxon>Rhodospirillales</taxon>
        <taxon>Oceanibaculaceae</taxon>
        <taxon>Oceanibaculum</taxon>
    </lineage>
</organism>
<name>A0A420WAI8_9PROT</name>
<proteinExistence type="predicted"/>
<gene>
    <name evidence="1" type="ORF">BCL74_3334</name>
</gene>